<dbReference type="EMBL" id="MN738864">
    <property type="protein sequence ID" value="QHT28788.1"/>
    <property type="molecule type" value="Genomic_DNA"/>
</dbReference>
<evidence type="ECO:0000259" key="5">
    <source>
        <dbReference type="PROSITE" id="PS51192"/>
    </source>
</evidence>
<dbReference type="GO" id="GO:0005675">
    <property type="term" value="C:transcription factor TFIIH holo complex"/>
    <property type="evidence" value="ECO:0007669"/>
    <property type="project" value="TreeGrafter"/>
</dbReference>
<dbReference type="SMART" id="SM00487">
    <property type="entry name" value="DEXDc"/>
    <property type="match status" value="1"/>
</dbReference>
<dbReference type="GO" id="GO:0003677">
    <property type="term" value="F:DNA binding"/>
    <property type="evidence" value="ECO:0007669"/>
    <property type="project" value="InterPro"/>
</dbReference>
<dbReference type="Gene3D" id="3.40.50.300">
    <property type="entry name" value="P-loop containing nucleotide triphosphate hydrolases"/>
    <property type="match status" value="1"/>
</dbReference>
<dbReference type="GO" id="GO:0097550">
    <property type="term" value="C:transcription preinitiation complex"/>
    <property type="evidence" value="ECO:0007669"/>
    <property type="project" value="TreeGrafter"/>
</dbReference>
<dbReference type="InterPro" id="IPR027417">
    <property type="entry name" value="P-loop_NTPase"/>
</dbReference>
<evidence type="ECO:0000313" key="6">
    <source>
        <dbReference type="EMBL" id="QHT28788.1"/>
    </source>
</evidence>
<accession>A0A6C0EIG9</accession>
<evidence type="ECO:0000256" key="3">
    <source>
        <dbReference type="ARBA" id="ARBA00022806"/>
    </source>
</evidence>
<dbReference type="SUPFAM" id="SSF52540">
    <property type="entry name" value="P-loop containing nucleoside triphosphate hydrolases"/>
    <property type="match status" value="1"/>
</dbReference>
<dbReference type="GO" id="GO:0006367">
    <property type="term" value="P:transcription initiation at RNA polymerase II promoter"/>
    <property type="evidence" value="ECO:0007669"/>
    <property type="project" value="TreeGrafter"/>
</dbReference>
<dbReference type="GO" id="GO:0000112">
    <property type="term" value="C:nucleotide-excision repair factor 3 complex"/>
    <property type="evidence" value="ECO:0007669"/>
    <property type="project" value="TreeGrafter"/>
</dbReference>
<reference evidence="6" key="1">
    <citation type="journal article" date="2020" name="Nature">
        <title>Giant virus diversity and host interactions through global metagenomics.</title>
        <authorList>
            <person name="Schulz F."/>
            <person name="Roux S."/>
            <person name="Paez-Espino D."/>
            <person name="Jungbluth S."/>
            <person name="Walsh D.A."/>
            <person name="Denef V.J."/>
            <person name="McMahon K.D."/>
            <person name="Konstantinidis K.T."/>
            <person name="Eloe-Fadrosh E.A."/>
            <person name="Kyrpides N.C."/>
            <person name="Woyke T."/>
        </authorList>
    </citation>
    <scope>NUCLEOTIDE SEQUENCE</scope>
    <source>
        <strain evidence="6">GVMAG-M-3300001351-8</strain>
    </source>
</reference>
<proteinExistence type="predicted"/>
<dbReference type="InterPro" id="IPR006935">
    <property type="entry name" value="Helicase/UvrB_N"/>
</dbReference>
<evidence type="ECO:0000256" key="4">
    <source>
        <dbReference type="ARBA" id="ARBA00022840"/>
    </source>
</evidence>
<dbReference type="InterPro" id="IPR014001">
    <property type="entry name" value="Helicase_ATP-bd"/>
</dbReference>
<dbReference type="PROSITE" id="PS51192">
    <property type="entry name" value="HELICASE_ATP_BIND_1"/>
    <property type="match status" value="1"/>
</dbReference>
<dbReference type="PANTHER" id="PTHR11274">
    <property type="entry name" value="RAD25/XP-B DNA REPAIR HELICASE"/>
    <property type="match status" value="1"/>
</dbReference>
<dbReference type="InterPro" id="IPR050615">
    <property type="entry name" value="ATP-dep_DNA_Helicase"/>
</dbReference>
<dbReference type="Pfam" id="PF13455">
    <property type="entry name" value="MUG113"/>
    <property type="match status" value="1"/>
</dbReference>
<dbReference type="PANTHER" id="PTHR11274:SF13">
    <property type="entry name" value="HELICASE A859L-RELATED"/>
    <property type="match status" value="1"/>
</dbReference>
<name>A0A6C0EIG9_9ZZZZ</name>
<sequence length="398" mass="46280">MNTDFVYLGFTDHFNDKTKIGKTSCLGSRVSQMNTSYPSHTFTFRMVISIIADSDIDGTALEHILHEVYEDKKIAGNAGHKWFDLNEHILNVDIKELLKDLEGLNYKLLSTEEINAELEIYNRSVQPTVPPNINLYELLWSKSITLYDYQNECFKKAIEKYLTNDKLILNWTCGLGKTIMSLKISSYYVSTRLLIAVPSTLLLKQWLTNISRIGYYKRYRMLIICSDRESVYSSLPNAHDSYCITTNPEKIRDFIGKNRKCVVITMYQSSHILKKLFLDGKLKKEFEFSILDECHHLCKWLDNKSDRQNTDVLDIPYKKRLGLTATMKKLTNENSVDNYDETNDEVISEKIKVLDEEEEHTTIWCLEPECVESYEPFIDEEALDTHMGQVHGCYEFLP</sequence>
<feature type="domain" description="Helicase ATP-binding" evidence="5">
    <location>
        <begin position="158"/>
        <end position="345"/>
    </location>
</feature>
<protein>
    <recommendedName>
        <fullName evidence="5">Helicase ATP-binding domain-containing protein</fullName>
    </recommendedName>
</protein>
<organism evidence="6">
    <name type="scientific">viral metagenome</name>
    <dbReference type="NCBI Taxonomy" id="1070528"/>
    <lineage>
        <taxon>unclassified sequences</taxon>
        <taxon>metagenomes</taxon>
        <taxon>organismal metagenomes</taxon>
    </lineage>
</organism>
<dbReference type="GO" id="GO:0043138">
    <property type="term" value="F:3'-5' DNA helicase activity"/>
    <property type="evidence" value="ECO:0007669"/>
    <property type="project" value="TreeGrafter"/>
</dbReference>
<keyword evidence="4" id="KW-0067">ATP-binding</keyword>
<evidence type="ECO:0000256" key="1">
    <source>
        <dbReference type="ARBA" id="ARBA00022741"/>
    </source>
</evidence>
<keyword evidence="1" id="KW-0547">Nucleotide-binding</keyword>
<keyword evidence="2" id="KW-0378">Hydrolase</keyword>
<keyword evidence="3" id="KW-0347">Helicase</keyword>
<dbReference type="GO" id="GO:0016787">
    <property type="term" value="F:hydrolase activity"/>
    <property type="evidence" value="ECO:0007669"/>
    <property type="project" value="UniProtKB-KW"/>
</dbReference>
<dbReference type="Pfam" id="PF04851">
    <property type="entry name" value="ResIII"/>
    <property type="match status" value="1"/>
</dbReference>
<dbReference type="GO" id="GO:0005524">
    <property type="term" value="F:ATP binding"/>
    <property type="evidence" value="ECO:0007669"/>
    <property type="project" value="UniProtKB-KW"/>
</dbReference>
<evidence type="ECO:0000256" key="2">
    <source>
        <dbReference type="ARBA" id="ARBA00022801"/>
    </source>
</evidence>
<dbReference type="AlphaFoldDB" id="A0A6C0EIG9"/>